<evidence type="ECO:0000313" key="12">
    <source>
        <dbReference type="EMBL" id="HIH69599.1"/>
    </source>
</evidence>
<dbReference type="EMBL" id="DUIH01000011">
    <property type="protein sequence ID" value="HIH69599.1"/>
    <property type="molecule type" value="Genomic_DNA"/>
</dbReference>
<feature type="binding site" evidence="10">
    <location>
        <position position="62"/>
    </location>
    <ligand>
        <name>Mg(2+)</name>
        <dbReference type="ChEBI" id="CHEBI:18420"/>
    </ligand>
</feature>
<dbReference type="NCBIfam" id="NF003039">
    <property type="entry name" value="PRK03941.1"/>
    <property type="match status" value="1"/>
</dbReference>
<dbReference type="GO" id="GO:0000166">
    <property type="term" value="F:nucleotide binding"/>
    <property type="evidence" value="ECO:0007669"/>
    <property type="project" value="UniProtKB-KW"/>
</dbReference>
<dbReference type="NCBIfam" id="TIGR00258">
    <property type="entry name" value="inosine/xanthosine triphosphatase"/>
    <property type="match status" value="1"/>
</dbReference>
<comment type="cofactor">
    <cofactor evidence="10">
        <name>Mg(2+)</name>
        <dbReference type="ChEBI" id="CHEBI:18420"/>
    </cofactor>
    <cofactor evidence="10">
        <name>Mn(2+)</name>
        <dbReference type="ChEBI" id="CHEBI:29035"/>
    </cofactor>
    <text evidence="10">Binds 1 divalent metal cation per subunit; can use either Mg(2+) or Mn(2+).</text>
</comment>
<dbReference type="AlphaFoldDB" id="A0A832RXH8"/>
<evidence type="ECO:0000256" key="9">
    <source>
        <dbReference type="ARBA" id="ARBA00048781"/>
    </source>
</evidence>
<comment type="catalytic activity">
    <reaction evidence="8 10">
        <text>ITP + H2O = IDP + phosphate + H(+)</text>
        <dbReference type="Rhea" id="RHEA:28330"/>
        <dbReference type="ChEBI" id="CHEBI:15377"/>
        <dbReference type="ChEBI" id="CHEBI:15378"/>
        <dbReference type="ChEBI" id="CHEBI:43474"/>
        <dbReference type="ChEBI" id="CHEBI:58280"/>
        <dbReference type="ChEBI" id="CHEBI:61402"/>
        <dbReference type="EC" id="3.6.1.73"/>
    </reaction>
</comment>
<dbReference type="EC" id="3.6.1.73" evidence="10"/>
<comment type="caution">
    <text evidence="12">The sequence shown here is derived from an EMBL/GenBank/DDBJ whole genome shotgun (WGS) entry which is preliminary data.</text>
</comment>
<dbReference type="PANTHER" id="PTHR34699:SF2">
    <property type="entry name" value="NON-CANONICAL PURINE NTP PHOSPHATASE_PRRC1 DOMAIN-CONTAINING PROTEIN"/>
    <property type="match status" value="1"/>
</dbReference>
<dbReference type="InterPro" id="IPR029001">
    <property type="entry name" value="ITPase-like_fam"/>
</dbReference>
<comment type="caution">
    <text evidence="10">Lacks conserved residue(s) required for the propagation of feature annotation.</text>
</comment>
<feature type="domain" description="Non-canonical purine NTP phosphatase/PRRC1" evidence="11">
    <location>
        <begin position="6"/>
        <end position="166"/>
    </location>
</feature>
<keyword evidence="5 10" id="KW-0460">Magnesium</keyword>
<proteinExistence type="inferred from homology"/>
<keyword evidence="3 10" id="KW-0547">Nucleotide-binding</keyword>
<protein>
    <recommendedName>
        <fullName evidence="10">Probable inosine/xanthosine triphosphatase</fullName>
        <shortName evidence="10">ITPase/XTPase</shortName>
        <ecNumber evidence="10">3.6.1.73</ecNumber>
    </recommendedName>
    <alternativeName>
        <fullName evidence="10">Non-canonical purine NTP phosphatase</fullName>
    </alternativeName>
    <alternativeName>
        <fullName evidence="10">Non-standard purine NTP phosphatase</fullName>
    </alternativeName>
    <alternativeName>
        <fullName evidence="10">Nucleoside-triphosphate phosphatase</fullName>
        <shortName evidence="10">NTPase</shortName>
    </alternativeName>
</protein>
<keyword evidence="4 10" id="KW-0378">Hydrolase</keyword>
<dbReference type="GO" id="GO:0006772">
    <property type="term" value="P:thiamine metabolic process"/>
    <property type="evidence" value="ECO:0007669"/>
    <property type="project" value="TreeGrafter"/>
</dbReference>
<dbReference type="Pfam" id="PF01931">
    <property type="entry name" value="NTPase_I-T"/>
    <property type="match status" value="1"/>
</dbReference>
<evidence type="ECO:0000256" key="5">
    <source>
        <dbReference type="ARBA" id="ARBA00022842"/>
    </source>
</evidence>
<evidence type="ECO:0000313" key="13">
    <source>
        <dbReference type="Proteomes" id="UP000600363"/>
    </source>
</evidence>
<comment type="catalytic activity">
    <reaction evidence="9 10">
        <text>XTP + H2O = XDP + phosphate + H(+)</text>
        <dbReference type="Rhea" id="RHEA:28406"/>
        <dbReference type="ChEBI" id="CHEBI:15377"/>
        <dbReference type="ChEBI" id="CHEBI:15378"/>
        <dbReference type="ChEBI" id="CHEBI:43474"/>
        <dbReference type="ChEBI" id="CHEBI:59884"/>
        <dbReference type="ChEBI" id="CHEBI:61314"/>
        <dbReference type="EC" id="3.6.1.73"/>
    </reaction>
</comment>
<evidence type="ECO:0000256" key="2">
    <source>
        <dbReference type="ARBA" id="ARBA00022723"/>
    </source>
</evidence>
<evidence type="ECO:0000256" key="8">
    <source>
        <dbReference type="ARBA" id="ARBA00048174"/>
    </source>
</evidence>
<evidence type="ECO:0000256" key="10">
    <source>
        <dbReference type="HAMAP-Rule" id="MF_00648"/>
    </source>
</evidence>
<evidence type="ECO:0000256" key="4">
    <source>
        <dbReference type="ARBA" id="ARBA00022801"/>
    </source>
</evidence>
<comment type="similarity">
    <text evidence="10">Belongs to the YjjX NTPase family.</text>
</comment>
<dbReference type="InterPro" id="IPR002786">
    <property type="entry name" value="Non_canon_purine_NTPase"/>
</dbReference>
<evidence type="ECO:0000256" key="3">
    <source>
        <dbReference type="ARBA" id="ARBA00022741"/>
    </source>
</evidence>
<organism evidence="12 13">
    <name type="scientific">Methermicoccus shengliensis</name>
    <dbReference type="NCBI Taxonomy" id="660064"/>
    <lineage>
        <taxon>Archaea</taxon>
        <taxon>Methanobacteriati</taxon>
        <taxon>Methanobacteriota</taxon>
        <taxon>Stenosarchaea group</taxon>
        <taxon>Methanomicrobia</taxon>
        <taxon>Methanosarcinales</taxon>
        <taxon>Methermicoccaceae</taxon>
        <taxon>Methermicoccus</taxon>
    </lineage>
</organism>
<dbReference type="HAMAP" id="MF_00648">
    <property type="entry name" value="Non_canon_purine_NTPase_YjjX"/>
    <property type="match status" value="1"/>
</dbReference>
<evidence type="ECO:0000259" key="11">
    <source>
        <dbReference type="Pfam" id="PF01931"/>
    </source>
</evidence>
<keyword evidence="2 10" id="KW-0479">Metal-binding</keyword>
<dbReference type="GO" id="GO:0103023">
    <property type="term" value="F:ITPase activity"/>
    <property type="evidence" value="ECO:0007669"/>
    <property type="project" value="UniProtKB-EC"/>
</dbReference>
<dbReference type="InterPro" id="IPR050299">
    <property type="entry name" value="YjjX_NTPase"/>
</dbReference>
<dbReference type="RefSeq" id="WP_042687369.1">
    <property type="nucleotide sequence ID" value="NZ_DUIH01000011.1"/>
</dbReference>
<dbReference type="PANTHER" id="PTHR34699">
    <property type="match status" value="1"/>
</dbReference>
<dbReference type="InterPro" id="IPR026533">
    <property type="entry name" value="NTPase/PRRC1"/>
</dbReference>
<accession>A0A832RXH8</accession>
<name>A0A832RXH8_9EURY</name>
<evidence type="ECO:0000256" key="7">
    <source>
        <dbReference type="ARBA" id="ARBA00023211"/>
    </source>
</evidence>
<gene>
    <name evidence="12" type="primary">yjjX</name>
    <name evidence="12" type="ORF">HA299_03115</name>
</gene>
<comment type="function">
    <text evidence="10">Phosphatase that hydrolyzes non-canonical purine nucleotides such as XTP and ITP to their respective diphosphate derivatives. Probably excludes non-canonical purines from DNA/RNA precursor pool, thus preventing their incorporation into DNA/RNA and avoiding chromosomal lesions.</text>
</comment>
<dbReference type="GO" id="GO:0046872">
    <property type="term" value="F:metal ion binding"/>
    <property type="evidence" value="ECO:0007669"/>
    <property type="project" value="UniProtKB-KW"/>
</dbReference>
<sequence>MKVSMGSLNPAKIEGARRALLRLYSDVEIVPMPVRSKVPAQPFGKDTIKGAIWRATSAFSQDVELSIGIEAGLFRCGGAGGYLDFQVAAVFDGTHHTMGFGPGFAYPPSVIEEVLEGREVGEVMEGISGIKGLGERGGAVHFLSRGAISRVELSEMAVLMAMIPRIRGELYG</sequence>
<keyword evidence="6 10" id="KW-0546">Nucleotide metabolism</keyword>
<dbReference type="Gene3D" id="3.90.950.10">
    <property type="match status" value="1"/>
</dbReference>
<keyword evidence="7 10" id="KW-0464">Manganese</keyword>
<comment type="subunit">
    <text evidence="10">Homodimer.</text>
</comment>
<feature type="binding site" evidence="10">
    <location>
        <begin position="62"/>
        <end position="63"/>
    </location>
    <ligand>
        <name>substrate</name>
    </ligand>
</feature>
<evidence type="ECO:0000256" key="1">
    <source>
        <dbReference type="ARBA" id="ARBA00001936"/>
    </source>
</evidence>
<dbReference type="SUPFAM" id="SSF52972">
    <property type="entry name" value="ITPase-like"/>
    <property type="match status" value="1"/>
</dbReference>
<comment type="cofactor">
    <cofactor evidence="1">
        <name>Mn(2+)</name>
        <dbReference type="ChEBI" id="CHEBI:29035"/>
    </cofactor>
</comment>
<dbReference type="Proteomes" id="UP000600363">
    <property type="component" value="Unassembled WGS sequence"/>
</dbReference>
<dbReference type="FunFam" id="3.90.950.10:FF:000002">
    <property type="entry name" value="Inosine/xanthosine triphosphatase"/>
    <property type="match status" value="1"/>
</dbReference>
<reference evidence="12" key="1">
    <citation type="journal article" date="2020" name="bioRxiv">
        <title>A rank-normalized archaeal taxonomy based on genome phylogeny resolves widespread incomplete and uneven classifications.</title>
        <authorList>
            <person name="Rinke C."/>
            <person name="Chuvochina M."/>
            <person name="Mussig A.J."/>
            <person name="Chaumeil P.-A."/>
            <person name="Waite D.W."/>
            <person name="Whitman W.B."/>
            <person name="Parks D.H."/>
            <person name="Hugenholtz P."/>
        </authorList>
    </citation>
    <scope>NUCLEOTIDE SEQUENCE</scope>
    <source>
        <strain evidence="12">UBA12518</strain>
    </source>
</reference>
<evidence type="ECO:0000256" key="6">
    <source>
        <dbReference type="ARBA" id="ARBA00023080"/>
    </source>
</evidence>
<dbReference type="GO" id="GO:0009117">
    <property type="term" value="P:nucleotide metabolic process"/>
    <property type="evidence" value="ECO:0007669"/>
    <property type="project" value="UniProtKB-KW"/>
</dbReference>